<feature type="non-terminal residue" evidence="18">
    <location>
        <position position="569"/>
    </location>
</feature>
<dbReference type="GO" id="GO:0006171">
    <property type="term" value="P:cAMP biosynthetic process"/>
    <property type="evidence" value="ECO:0007669"/>
    <property type="project" value="UniProtKB-KW"/>
</dbReference>
<feature type="transmembrane region" description="Helical" evidence="16">
    <location>
        <begin position="251"/>
        <end position="270"/>
    </location>
</feature>
<evidence type="ECO:0000256" key="9">
    <source>
        <dbReference type="ARBA" id="ARBA00022842"/>
    </source>
</evidence>
<feature type="transmembrane region" description="Helical" evidence="16">
    <location>
        <begin position="106"/>
        <end position="126"/>
    </location>
</feature>
<keyword evidence="13 14" id="KW-0456">Lyase</keyword>
<evidence type="ECO:0000256" key="2">
    <source>
        <dbReference type="ARBA" id="ARBA00001946"/>
    </source>
</evidence>
<keyword evidence="11" id="KW-0115">cAMP biosynthesis</keyword>
<keyword evidence="19" id="KW-1185">Reference proteome</keyword>
<evidence type="ECO:0000256" key="13">
    <source>
        <dbReference type="ARBA" id="ARBA00023239"/>
    </source>
</evidence>
<evidence type="ECO:0000313" key="19">
    <source>
        <dbReference type="Proteomes" id="UP001497623"/>
    </source>
</evidence>
<feature type="domain" description="Guanylate cyclase" evidence="17">
    <location>
        <begin position="369"/>
        <end position="496"/>
    </location>
</feature>
<evidence type="ECO:0000259" key="17">
    <source>
        <dbReference type="PROSITE" id="PS50125"/>
    </source>
</evidence>
<dbReference type="Pfam" id="PF00211">
    <property type="entry name" value="Guanylate_cyc"/>
    <property type="match status" value="1"/>
</dbReference>
<gene>
    <name evidence="18" type="ORF">MNOR_LOCUS1823</name>
</gene>
<dbReference type="EMBL" id="CAXKWB010000517">
    <property type="protein sequence ID" value="CAL4061073.1"/>
    <property type="molecule type" value="Genomic_DNA"/>
</dbReference>
<sequence>MVSSPSNNNSHGGASVGDGDTAAGDGSGGGEGGGGDDVGELGEEEAFTLSLTPHFHAFMLGNTRRNSCCPIMFERAAPSWWDPRFDSEILEGQYQHSSLPTFTLHFQYGLLYTLVNCAAWSVYYLITHTEQWYFCLATCLVLASITASLLVYTRTNYYLHEKKQRLAASLIASFTLMLVSLLPFALHKKGYELDSNLSSVAMFAVTIEVLLHIYTLIPLPLYMAVTFSTLFSILTEILNYQCTNDNRAALVIVRIILHICIHLIGAHIMIMTQVRMRGTFMSIGQSLVVRQQLEVEKALKEKMIHSVMPPKVADWLMKENPHTDDVDDFNYTGEDRAILRKVSSPRSSNTGDLGSIFRPFNMNALDDVSILFADIVGFTKMSSNKTAEQLVGLLNDLFRRFDLLCARNRCEKISTLGDCYYSVCGCPEPQPDHAKCCVNMGLDMIDAIIEFDKERNESVNMRVGVHTGKVLCGIVGTKRFKFDVWSNDVTLANQMESTGRPGQVHISETTYKFLPKDEYIVEEGPALNNESIKTHFITGRIQQTDIATLALEDSRGTYESLRKPSTQSK</sequence>
<dbReference type="PROSITE" id="PS50125">
    <property type="entry name" value="GUANYLATE_CYCLASE_2"/>
    <property type="match status" value="1"/>
</dbReference>
<evidence type="ECO:0000256" key="3">
    <source>
        <dbReference type="ARBA" id="ARBA00004141"/>
    </source>
</evidence>
<keyword evidence="12 16" id="KW-0472">Membrane</keyword>
<feature type="transmembrane region" description="Helical" evidence="16">
    <location>
        <begin position="166"/>
        <end position="185"/>
    </location>
</feature>
<proteinExistence type="inferred from homology"/>
<evidence type="ECO:0000256" key="12">
    <source>
        <dbReference type="ARBA" id="ARBA00023136"/>
    </source>
</evidence>
<dbReference type="PROSITE" id="PS00452">
    <property type="entry name" value="GUANYLATE_CYCLASE_1"/>
    <property type="match status" value="1"/>
</dbReference>
<organism evidence="18 19">
    <name type="scientific">Meganyctiphanes norvegica</name>
    <name type="common">Northern krill</name>
    <name type="synonym">Thysanopoda norvegica</name>
    <dbReference type="NCBI Taxonomy" id="48144"/>
    <lineage>
        <taxon>Eukaryota</taxon>
        <taxon>Metazoa</taxon>
        <taxon>Ecdysozoa</taxon>
        <taxon>Arthropoda</taxon>
        <taxon>Crustacea</taxon>
        <taxon>Multicrustacea</taxon>
        <taxon>Malacostraca</taxon>
        <taxon>Eumalacostraca</taxon>
        <taxon>Eucarida</taxon>
        <taxon>Euphausiacea</taxon>
        <taxon>Euphausiidae</taxon>
        <taxon>Meganyctiphanes</taxon>
    </lineage>
</organism>
<keyword evidence="6" id="KW-0479">Metal-binding</keyword>
<keyword evidence="8" id="KW-0067">ATP-binding</keyword>
<evidence type="ECO:0000256" key="4">
    <source>
        <dbReference type="ARBA" id="ARBA00012201"/>
    </source>
</evidence>
<comment type="cofactor">
    <cofactor evidence="2">
        <name>Mg(2+)</name>
        <dbReference type="ChEBI" id="CHEBI:18420"/>
    </cofactor>
</comment>
<comment type="subcellular location">
    <subcellularLocation>
        <location evidence="3">Membrane</location>
        <topology evidence="3">Multi-pass membrane protein</topology>
    </subcellularLocation>
</comment>
<dbReference type="GO" id="GO:0007189">
    <property type="term" value="P:adenylate cyclase-activating G protein-coupled receptor signaling pathway"/>
    <property type="evidence" value="ECO:0007669"/>
    <property type="project" value="TreeGrafter"/>
</dbReference>
<comment type="similarity">
    <text evidence="14">Belongs to the adenylyl cyclase class-4/guanylyl cyclase family.</text>
</comment>
<dbReference type="GO" id="GO:0005524">
    <property type="term" value="F:ATP binding"/>
    <property type="evidence" value="ECO:0007669"/>
    <property type="project" value="UniProtKB-KW"/>
</dbReference>
<evidence type="ECO:0000256" key="7">
    <source>
        <dbReference type="ARBA" id="ARBA00022741"/>
    </source>
</evidence>
<dbReference type="GO" id="GO:0005886">
    <property type="term" value="C:plasma membrane"/>
    <property type="evidence" value="ECO:0007669"/>
    <property type="project" value="TreeGrafter"/>
</dbReference>
<dbReference type="Proteomes" id="UP001497623">
    <property type="component" value="Unassembled WGS sequence"/>
</dbReference>
<evidence type="ECO:0000256" key="11">
    <source>
        <dbReference type="ARBA" id="ARBA00022998"/>
    </source>
</evidence>
<evidence type="ECO:0000313" key="18">
    <source>
        <dbReference type="EMBL" id="CAL4061073.1"/>
    </source>
</evidence>
<feature type="compositionally biased region" description="Polar residues" evidence="15">
    <location>
        <begin position="1"/>
        <end position="11"/>
    </location>
</feature>
<keyword evidence="5 16" id="KW-0812">Transmembrane</keyword>
<dbReference type="InterPro" id="IPR001054">
    <property type="entry name" value="A/G_cyclase"/>
</dbReference>
<dbReference type="AlphaFoldDB" id="A0AAV2PLX1"/>
<evidence type="ECO:0000256" key="6">
    <source>
        <dbReference type="ARBA" id="ARBA00022723"/>
    </source>
</evidence>
<comment type="catalytic activity">
    <reaction evidence="1">
        <text>ATP = 3',5'-cyclic AMP + diphosphate</text>
        <dbReference type="Rhea" id="RHEA:15389"/>
        <dbReference type="ChEBI" id="CHEBI:30616"/>
        <dbReference type="ChEBI" id="CHEBI:33019"/>
        <dbReference type="ChEBI" id="CHEBI:58165"/>
        <dbReference type="EC" id="4.6.1.1"/>
    </reaction>
</comment>
<dbReference type="InterPro" id="IPR018297">
    <property type="entry name" value="A/G_cyclase_CS"/>
</dbReference>
<accession>A0AAV2PLX1</accession>
<dbReference type="Gene3D" id="3.30.70.1230">
    <property type="entry name" value="Nucleotide cyclase"/>
    <property type="match status" value="1"/>
</dbReference>
<keyword evidence="9" id="KW-0460">Magnesium</keyword>
<keyword evidence="10 16" id="KW-1133">Transmembrane helix</keyword>
<dbReference type="CDD" id="cd07302">
    <property type="entry name" value="CHD"/>
    <property type="match status" value="1"/>
</dbReference>
<feature type="region of interest" description="Disordered" evidence="15">
    <location>
        <begin position="1"/>
        <end position="39"/>
    </location>
</feature>
<dbReference type="SMART" id="SM00044">
    <property type="entry name" value="CYCc"/>
    <property type="match status" value="1"/>
</dbReference>
<feature type="transmembrane region" description="Helical" evidence="16">
    <location>
        <begin position="133"/>
        <end position="154"/>
    </location>
</feature>
<dbReference type="GO" id="GO:0046872">
    <property type="term" value="F:metal ion binding"/>
    <property type="evidence" value="ECO:0007669"/>
    <property type="project" value="UniProtKB-KW"/>
</dbReference>
<evidence type="ECO:0000256" key="5">
    <source>
        <dbReference type="ARBA" id="ARBA00022692"/>
    </source>
</evidence>
<evidence type="ECO:0000256" key="16">
    <source>
        <dbReference type="SAM" id="Phobius"/>
    </source>
</evidence>
<evidence type="ECO:0000256" key="14">
    <source>
        <dbReference type="RuleBase" id="RU000405"/>
    </source>
</evidence>
<evidence type="ECO:0000256" key="10">
    <source>
        <dbReference type="ARBA" id="ARBA00022989"/>
    </source>
</evidence>
<dbReference type="PANTHER" id="PTHR45627:SF8">
    <property type="entry name" value="ADENYLATE CYCLASE TYPE 9"/>
    <property type="match status" value="1"/>
</dbReference>
<reference evidence="18 19" key="1">
    <citation type="submission" date="2024-05" db="EMBL/GenBank/DDBJ databases">
        <authorList>
            <person name="Wallberg A."/>
        </authorList>
    </citation>
    <scope>NUCLEOTIDE SEQUENCE [LARGE SCALE GENOMIC DNA]</scope>
</reference>
<evidence type="ECO:0000256" key="1">
    <source>
        <dbReference type="ARBA" id="ARBA00001593"/>
    </source>
</evidence>
<evidence type="ECO:0000256" key="8">
    <source>
        <dbReference type="ARBA" id="ARBA00022840"/>
    </source>
</evidence>
<dbReference type="GO" id="GO:0035556">
    <property type="term" value="P:intracellular signal transduction"/>
    <property type="evidence" value="ECO:0007669"/>
    <property type="project" value="InterPro"/>
</dbReference>
<dbReference type="SUPFAM" id="SSF55073">
    <property type="entry name" value="Nucleotide cyclase"/>
    <property type="match status" value="1"/>
</dbReference>
<dbReference type="GO" id="GO:0004016">
    <property type="term" value="F:adenylate cyclase activity"/>
    <property type="evidence" value="ECO:0007669"/>
    <property type="project" value="UniProtKB-EC"/>
</dbReference>
<keyword evidence="7" id="KW-0547">Nucleotide-binding</keyword>
<feature type="compositionally biased region" description="Gly residues" evidence="15">
    <location>
        <begin position="25"/>
        <end position="36"/>
    </location>
</feature>
<dbReference type="InterPro" id="IPR029787">
    <property type="entry name" value="Nucleotide_cyclase"/>
</dbReference>
<comment type="caution">
    <text evidence="18">The sequence shown here is derived from an EMBL/GenBank/DDBJ whole genome shotgun (WGS) entry which is preliminary data.</text>
</comment>
<evidence type="ECO:0000256" key="15">
    <source>
        <dbReference type="SAM" id="MobiDB-lite"/>
    </source>
</evidence>
<dbReference type="PANTHER" id="PTHR45627">
    <property type="entry name" value="ADENYLATE CYCLASE TYPE 1"/>
    <property type="match status" value="1"/>
</dbReference>
<name>A0AAV2PLX1_MEGNR</name>
<protein>
    <recommendedName>
        <fullName evidence="4">adenylate cyclase</fullName>
        <ecNumber evidence="4">4.6.1.1</ecNumber>
    </recommendedName>
</protein>
<dbReference type="EC" id="4.6.1.1" evidence="4"/>
<feature type="transmembrane region" description="Helical" evidence="16">
    <location>
        <begin position="197"/>
        <end position="215"/>
    </location>
</feature>